<keyword evidence="5" id="KW-1185">Reference proteome</keyword>
<reference evidence="4" key="1">
    <citation type="submission" date="2021-03" db="EMBL/GenBank/DDBJ databases">
        <title>Comamonas denitrificans.</title>
        <authorList>
            <person name="Finster K."/>
        </authorList>
    </citation>
    <scope>NUCLEOTIDE SEQUENCE</scope>
    <source>
        <strain evidence="4">MM2021_4</strain>
    </source>
</reference>
<dbReference type="PANTHER" id="PTHR35535:SF1">
    <property type="entry name" value="HEAT SHOCK PROTEIN HSLJ"/>
    <property type="match status" value="1"/>
</dbReference>
<dbReference type="Proteomes" id="UP000664731">
    <property type="component" value="Unassembled WGS sequence"/>
</dbReference>
<dbReference type="PANTHER" id="PTHR35535">
    <property type="entry name" value="HEAT SHOCK PROTEIN HSLJ"/>
    <property type="match status" value="1"/>
</dbReference>
<sequence>MKTVVVATAIGLAGCAATTAPQQKETGATMANSTPAPSAPTQAAASIPLDLQAQVWTLAKIEGPAQSQAWEQAAVAKLQLNFIDGQSVVVKGLCNTLRGSYQAQEARLQVTPLAATMMACADAGVMAAEDQVRMALPLAQSWRVLQGHTFEIAFADGQRWVLNGQVKPEVVYGKPERIFLEVAPQKQACPHPLMADAQCLQVRSLEFNAQGLKQNVGPWENFFDTIQGFEHRAGERNVLRLKRFTNPNPPADASRYVYVLDMVVESEVQR</sequence>
<dbReference type="PROSITE" id="PS51257">
    <property type="entry name" value="PROKAR_LIPOPROTEIN"/>
    <property type="match status" value="1"/>
</dbReference>
<feature type="domain" description="DUF4377" evidence="3">
    <location>
        <begin position="181"/>
        <end position="265"/>
    </location>
</feature>
<dbReference type="InterPro" id="IPR005184">
    <property type="entry name" value="DUF306_Meta_HslJ"/>
</dbReference>
<evidence type="ECO:0000313" key="4">
    <source>
        <dbReference type="EMBL" id="MBO1250634.1"/>
    </source>
</evidence>
<proteinExistence type="predicted"/>
<protein>
    <submittedName>
        <fullName evidence="4">META and DUF4377 domain-containing protein</fullName>
    </submittedName>
</protein>
<organism evidence="4 5">
    <name type="scientific">Comamonas denitrificans</name>
    <dbReference type="NCBI Taxonomy" id="117506"/>
    <lineage>
        <taxon>Bacteria</taxon>
        <taxon>Pseudomonadati</taxon>
        <taxon>Pseudomonadota</taxon>
        <taxon>Betaproteobacteria</taxon>
        <taxon>Burkholderiales</taxon>
        <taxon>Comamonadaceae</taxon>
        <taxon>Comamonas</taxon>
    </lineage>
</organism>
<feature type="region of interest" description="Disordered" evidence="1">
    <location>
        <begin position="21"/>
        <end position="43"/>
    </location>
</feature>
<dbReference type="Pfam" id="PF03724">
    <property type="entry name" value="META"/>
    <property type="match status" value="1"/>
</dbReference>
<feature type="domain" description="DUF306" evidence="2">
    <location>
        <begin position="50"/>
        <end position="158"/>
    </location>
</feature>
<dbReference type="RefSeq" id="WP_207576025.1">
    <property type="nucleotide sequence ID" value="NZ_JAFNME010000035.1"/>
</dbReference>
<accession>A0A939H1N9</accession>
<dbReference type="AlphaFoldDB" id="A0A939H1N9"/>
<dbReference type="InterPro" id="IPR053147">
    <property type="entry name" value="Hsp_HslJ-like"/>
</dbReference>
<evidence type="ECO:0000256" key="1">
    <source>
        <dbReference type="SAM" id="MobiDB-lite"/>
    </source>
</evidence>
<dbReference type="InterPro" id="IPR038670">
    <property type="entry name" value="HslJ-like_sf"/>
</dbReference>
<evidence type="ECO:0000313" key="5">
    <source>
        <dbReference type="Proteomes" id="UP000664731"/>
    </source>
</evidence>
<comment type="caution">
    <text evidence="4">The sequence shown here is derived from an EMBL/GenBank/DDBJ whole genome shotgun (WGS) entry which is preliminary data.</text>
</comment>
<evidence type="ECO:0000259" key="2">
    <source>
        <dbReference type="Pfam" id="PF03724"/>
    </source>
</evidence>
<evidence type="ECO:0000259" key="3">
    <source>
        <dbReference type="Pfam" id="PF14302"/>
    </source>
</evidence>
<dbReference type="InterPro" id="IPR025485">
    <property type="entry name" value="DUF4377"/>
</dbReference>
<dbReference type="Pfam" id="PF14302">
    <property type="entry name" value="DUF4377"/>
    <property type="match status" value="1"/>
</dbReference>
<feature type="compositionally biased region" description="Low complexity" evidence="1">
    <location>
        <begin position="28"/>
        <end position="43"/>
    </location>
</feature>
<name>A0A939H1N9_9BURK</name>
<dbReference type="EMBL" id="JAFNME010000035">
    <property type="protein sequence ID" value="MBO1250634.1"/>
    <property type="molecule type" value="Genomic_DNA"/>
</dbReference>
<gene>
    <name evidence="4" type="ORF">J1777_12480</name>
</gene>
<dbReference type="Gene3D" id="2.40.128.270">
    <property type="match status" value="1"/>
</dbReference>